<reference evidence="1" key="1">
    <citation type="submission" date="2020-04" db="EMBL/GenBank/DDBJ databases">
        <authorList>
            <person name="Chiriac C."/>
            <person name="Salcher M."/>
            <person name="Ghai R."/>
            <person name="Kavagutti S V."/>
        </authorList>
    </citation>
    <scope>NUCLEOTIDE SEQUENCE</scope>
</reference>
<sequence>MENQKCNAIARINRIGNGFNGHRGDYTCKEQATTLATYRIIDTGSWNEIGTESLPTCAKHAAATPTMAYRRTIKREPVRVIKHIGY</sequence>
<proteinExistence type="predicted"/>
<dbReference type="EMBL" id="LR796577">
    <property type="protein sequence ID" value="CAB4152505.1"/>
    <property type="molecule type" value="Genomic_DNA"/>
</dbReference>
<organism evidence="1">
    <name type="scientific">uncultured Caudovirales phage</name>
    <dbReference type="NCBI Taxonomy" id="2100421"/>
    <lineage>
        <taxon>Viruses</taxon>
        <taxon>Duplodnaviria</taxon>
        <taxon>Heunggongvirae</taxon>
        <taxon>Uroviricota</taxon>
        <taxon>Caudoviricetes</taxon>
        <taxon>Peduoviridae</taxon>
        <taxon>Maltschvirus</taxon>
        <taxon>Maltschvirus maltsch</taxon>
    </lineage>
</organism>
<gene>
    <name evidence="1" type="ORF">UFOVP613_18</name>
</gene>
<accession>A0A6J5MZ31</accession>
<evidence type="ECO:0000313" key="1">
    <source>
        <dbReference type="EMBL" id="CAB4152505.1"/>
    </source>
</evidence>
<name>A0A6J5MZ31_9CAUD</name>
<protein>
    <submittedName>
        <fullName evidence="1">Uncharacterized protein</fullName>
    </submittedName>
</protein>